<sequence length="165" mass="19247">MAFDGSPVSQLSAGPIHPIKYRTGRFTPEEDRRLIDLYNQHVESHKHNIFAVIEPLMHRNSKSLRERFCNHLAPDIDHSELDDAEKTFIDEEQEKCQTSSTPFSEIARSLSERNKKLYKGNRNVYRRTDLVVRNYLAPRIRKKRESAERIRRAMLISSLLDGSPN</sequence>
<feature type="domain" description="HTH myb-type" evidence="1">
    <location>
        <begin position="22"/>
        <end position="76"/>
    </location>
</feature>
<dbReference type="EMBL" id="CAJVPV010010290">
    <property type="protein sequence ID" value="CAG8649753.1"/>
    <property type="molecule type" value="Genomic_DNA"/>
</dbReference>
<evidence type="ECO:0000313" key="3">
    <source>
        <dbReference type="Proteomes" id="UP000789342"/>
    </source>
</evidence>
<dbReference type="Pfam" id="PF13921">
    <property type="entry name" value="Myb_DNA-bind_6"/>
    <property type="match status" value="1"/>
</dbReference>
<dbReference type="InterPro" id="IPR017930">
    <property type="entry name" value="Myb_dom"/>
</dbReference>
<name>A0A9N9DVV9_9GLOM</name>
<dbReference type="InterPro" id="IPR009057">
    <property type="entry name" value="Homeodomain-like_sf"/>
</dbReference>
<dbReference type="PROSITE" id="PS51294">
    <property type="entry name" value="HTH_MYB"/>
    <property type="match status" value="1"/>
</dbReference>
<dbReference type="Gene3D" id="1.10.10.60">
    <property type="entry name" value="Homeodomain-like"/>
    <property type="match status" value="1"/>
</dbReference>
<dbReference type="SMART" id="SM00717">
    <property type="entry name" value="SANT"/>
    <property type="match status" value="1"/>
</dbReference>
<dbReference type="SUPFAM" id="SSF46689">
    <property type="entry name" value="Homeodomain-like"/>
    <property type="match status" value="1"/>
</dbReference>
<protein>
    <submittedName>
        <fullName evidence="2">1092_t:CDS:1</fullName>
    </submittedName>
</protein>
<accession>A0A9N9DVV9</accession>
<dbReference type="CDD" id="cd00167">
    <property type="entry name" value="SANT"/>
    <property type="match status" value="1"/>
</dbReference>
<dbReference type="AlphaFoldDB" id="A0A9N9DVV9"/>
<dbReference type="Proteomes" id="UP000789342">
    <property type="component" value="Unassembled WGS sequence"/>
</dbReference>
<comment type="caution">
    <text evidence="2">The sequence shown here is derived from an EMBL/GenBank/DDBJ whole genome shotgun (WGS) entry which is preliminary data.</text>
</comment>
<keyword evidence="3" id="KW-1185">Reference proteome</keyword>
<evidence type="ECO:0000313" key="2">
    <source>
        <dbReference type="EMBL" id="CAG8649753.1"/>
    </source>
</evidence>
<dbReference type="OrthoDB" id="2143914at2759"/>
<gene>
    <name evidence="2" type="ORF">AMORRO_LOCUS9906</name>
</gene>
<reference evidence="2" key="1">
    <citation type="submission" date="2021-06" db="EMBL/GenBank/DDBJ databases">
        <authorList>
            <person name="Kallberg Y."/>
            <person name="Tangrot J."/>
            <person name="Rosling A."/>
        </authorList>
    </citation>
    <scope>NUCLEOTIDE SEQUENCE</scope>
    <source>
        <strain evidence="2">CL551</strain>
    </source>
</reference>
<proteinExistence type="predicted"/>
<organism evidence="2 3">
    <name type="scientific">Acaulospora morrowiae</name>
    <dbReference type="NCBI Taxonomy" id="94023"/>
    <lineage>
        <taxon>Eukaryota</taxon>
        <taxon>Fungi</taxon>
        <taxon>Fungi incertae sedis</taxon>
        <taxon>Mucoromycota</taxon>
        <taxon>Glomeromycotina</taxon>
        <taxon>Glomeromycetes</taxon>
        <taxon>Diversisporales</taxon>
        <taxon>Acaulosporaceae</taxon>
        <taxon>Acaulospora</taxon>
    </lineage>
</organism>
<evidence type="ECO:0000259" key="1">
    <source>
        <dbReference type="PROSITE" id="PS51294"/>
    </source>
</evidence>
<dbReference type="InterPro" id="IPR001005">
    <property type="entry name" value="SANT/Myb"/>
</dbReference>